<dbReference type="STRING" id="45496.SAMN04488079_11488"/>
<dbReference type="EMBL" id="FOSH01000014">
    <property type="protein sequence ID" value="SFK56146.1"/>
    <property type="molecule type" value="Genomic_DNA"/>
</dbReference>
<dbReference type="PROSITE" id="PS50925">
    <property type="entry name" value="BLUF"/>
    <property type="match status" value="1"/>
</dbReference>
<dbReference type="GO" id="GO:0071949">
    <property type="term" value="F:FAD binding"/>
    <property type="evidence" value="ECO:0007669"/>
    <property type="project" value="InterPro"/>
</dbReference>
<gene>
    <name evidence="2" type="ORF">SAMN04488079_11488</name>
</gene>
<dbReference type="Gene3D" id="3.30.70.100">
    <property type="match status" value="1"/>
</dbReference>
<dbReference type="Proteomes" id="UP000198924">
    <property type="component" value="Unassembled WGS sequence"/>
</dbReference>
<dbReference type="SMART" id="SM01034">
    <property type="entry name" value="BLUF"/>
    <property type="match status" value="1"/>
</dbReference>
<organism evidence="2 3">
    <name type="scientific">Methylophaga sulfidovorans</name>
    <dbReference type="NCBI Taxonomy" id="45496"/>
    <lineage>
        <taxon>Bacteria</taxon>
        <taxon>Pseudomonadati</taxon>
        <taxon>Pseudomonadota</taxon>
        <taxon>Gammaproteobacteria</taxon>
        <taxon>Thiotrichales</taxon>
        <taxon>Piscirickettsiaceae</taxon>
        <taxon>Methylophaga</taxon>
    </lineage>
</organism>
<protein>
    <submittedName>
        <fullName evidence="2">Sensors of blue-light using FAD</fullName>
    </submittedName>
</protein>
<accession>A0A1I4AKB8</accession>
<proteinExistence type="predicted"/>
<dbReference type="InterPro" id="IPR036046">
    <property type="entry name" value="Acylphosphatase-like_dom_sf"/>
</dbReference>
<dbReference type="AlphaFoldDB" id="A0A1I4AKB8"/>
<dbReference type="InterPro" id="IPR007024">
    <property type="entry name" value="BLUF_domain"/>
</dbReference>
<evidence type="ECO:0000259" key="1">
    <source>
        <dbReference type="PROSITE" id="PS50925"/>
    </source>
</evidence>
<dbReference type="Pfam" id="PF04940">
    <property type="entry name" value="BLUF"/>
    <property type="match status" value="1"/>
</dbReference>
<keyword evidence="3" id="KW-1185">Reference proteome</keyword>
<dbReference type="SUPFAM" id="SSF54975">
    <property type="entry name" value="Acylphosphatase/BLUF domain-like"/>
    <property type="match status" value="1"/>
</dbReference>
<dbReference type="GO" id="GO:0009882">
    <property type="term" value="F:blue light photoreceptor activity"/>
    <property type="evidence" value="ECO:0007669"/>
    <property type="project" value="InterPro"/>
</dbReference>
<evidence type="ECO:0000313" key="3">
    <source>
        <dbReference type="Proteomes" id="UP000198924"/>
    </source>
</evidence>
<feature type="domain" description="BLUF" evidence="1">
    <location>
        <begin position="1"/>
        <end position="92"/>
    </location>
</feature>
<evidence type="ECO:0000313" key="2">
    <source>
        <dbReference type="EMBL" id="SFK56146.1"/>
    </source>
</evidence>
<name>A0A1I4AKB8_9GAMM</name>
<reference evidence="3" key="1">
    <citation type="submission" date="2016-10" db="EMBL/GenBank/DDBJ databases">
        <authorList>
            <person name="Varghese N."/>
            <person name="Submissions S."/>
        </authorList>
    </citation>
    <scope>NUCLEOTIDE SEQUENCE [LARGE SCALE GENOMIC DNA]</scope>
    <source>
        <strain evidence="3">DSM 11578</strain>
    </source>
</reference>
<sequence>MYSITYVSAATHDFSQSELLSLLDECRNSNLRNNLTGQLLYKNQEFMQVLEGKENDLKRIFEKIFLDRRHKNILILNEGTIEKREFEDWTMGFYNLDNEFEISIPGYSHILNYPLTGNEFRAQPSLAQQLLLSFKSPPTR</sequence>
<dbReference type="RefSeq" id="WP_177207322.1">
    <property type="nucleotide sequence ID" value="NZ_FOSH01000014.1"/>
</dbReference>